<evidence type="ECO:0000256" key="2">
    <source>
        <dbReference type="ARBA" id="ARBA00022630"/>
    </source>
</evidence>
<dbReference type="AlphaFoldDB" id="A0A3N0EHT2"/>
<gene>
    <name evidence="6" type="ORF">EFW17_01135</name>
</gene>
<comment type="caution">
    <text evidence="6">The sequence shown here is derived from an EMBL/GenBank/DDBJ whole genome shotgun (WGS) entry which is preliminary data.</text>
</comment>
<dbReference type="Pfam" id="PF21274">
    <property type="entry name" value="Rng_hyd_C"/>
    <property type="match status" value="1"/>
</dbReference>
<feature type="compositionally biased region" description="Low complexity" evidence="4">
    <location>
        <begin position="14"/>
        <end position="23"/>
    </location>
</feature>
<dbReference type="PANTHER" id="PTHR43004:SF19">
    <property type="entry name" value="BINDING MONOOXYGENASE, PUTATIVE (JCVI)-RELATED"/>
    <property type="match status" value="1"/>
</dbReference>
<evidence type="ECO:0000256" key="4">
    <source>
        <dbReference type="SAM" id="MobiDB-lite"/>
    </source>
</evidence>
<evidence type="ECO:0000256" key="1">
    <source>
        <dbReference type="ARBA" id="ARBA00001974"/>
    </source>
</evidence>
<accession>A0A3N0EHT2</accession>
<dbReference type="PANTHER" id="PTHR43004">
    <property type="entry name" value="TRK SYSTEM POTASSIUM UPTAKE PROTEIN"/>
    <property type="match status" value="1"/>
</dbReference>
<dbReference type="InterPro" id="IPR050641">
    <property type="entry name" value="RIFMO-like"/>
</dbReference>
<dbReference type="EMBL" id="RJMB01000001">
    <property type="protein sequence ID" value="RNL87448.1"/>
    <property type="molecule type" value="Genomic_DNA"/>
</dbReference>
<keyword evidence="3" id="KW-0274">FAD</keyword>
<name>A0A3N0EHT2_9ACTN</name>
<evidence type="ECO:0000313" key="6">
    <source>
        <dbReference type="EMBL" id="RNL87448.1"/>
    </source>
</evidence>
<comment type="cofactor">
    <cofactor evidence="1">
        <name>FAD</name>
        <dbReference type="ChEBI" id="CHEBI:57692"/>
    </cofactor>
</comment>
<dbReference type="PRINTS" id="PR00420">
    <property type="entry name" value="RNGMNOXGNASE"/>
</dbReference>
<dbReference type="GO" id="GO:0071949">
    <property type="term" value="F:FAD binding"/>
    <property type="evidence" value="ECO:0007669"/>
    <property type="project" value="InterPro"/>
</dbReference>
<dbReference type="Pfam" id="PF01494">
    <property type="entry name" value="FAD_binding_3"/>
    <property type="match status" value="1"/>
</dbReference>
<dbReference type="Gene3D" id="3.30.70.2450">
    <property type="match status" value="1"/>
</dbReference>
<evidence type="ECO:0000313" key="7">
    <source>
        <dbReference type="Proteomes" id="UP000269198"/>
    </source>
</evidence>
<feature type="region of interest" description="Disordered" evidence="4">
    <location>
        <begin position="1"/>
        <end position="38"/>
    </location>
</feature>
<keyword evidence="7" id="KW-1185">Reference proteome</keyword>
<evidence type="ECO:0000256" key="3">
    <source>
        <dbReference type="ARBA" id="ARBA00022827"/>
    </source>
</evidence>
<dbReference type="Gene3D" id="3.50.50.60">
    <property type="entry name" value="FAD/NAD(P)-binding domain"/>
    <property type="match status" value="1"/>
</dbReference>
<dbReference type="InterPro" id="IPR036188">
    <property type="entry name" value="FAD/NAD-bd_sf"/>
</dbReference>
<dbReference type="OrthoDB" id="8670884at2"/>
<dbReference type="Proteomes" id="UP000269198">
    <property type="component" value="Unassembled WGS sequence"/>
</dbReference>
<evidence type="ECO:0000259" key="5">
    <source>
        <dbReference type="Pfam" id="PF01494"/>
    </source>
</evidence>
<keyword evidence="2" id="KW-0285">Flavoprotein</keyword>
<feature type="compositionally biased region" description="Basic and acidic residues" evidence="4">
    <location>
        <begin position="26"/>
        <end position="38"/>
    </location>
</feature>
<feature type="domain" description="FAD-binding" evidence="5">
    <location>
        <begin position="41"/>
        <end position="380"/>
    </location>
</feature>
<dbReference type="GO" id="GO:0016709">
    <property type="term" value="F:oxidoreductase activity, acting on paired donors, with incorporation or reduction of molecular oxygen, NAD(P)H as one donor, and incorporation of one atom of oxygen"/>
    <property type="evidence" value="ECO:0007669"/>
    <property type="project" value="UniProtKB-ARBA"/>
</dbReference>
<reference evidence="6 7" key="1">
    <citation type="submission" date="2018-11" db="EMBL/GenBank/DDBJ databases">
        <title>The genome draft of YIM 96095.</title>
        <authorList>
            <person name="Tang S.-K."/>
            <person name="Chunyu W.-X."/>
            <person name="Feng Y.-Z."/>
        </authorList>
    </citation>
    <scope>NUCLEOTIDE SEQUENCE [LARGE SCALE GENOMIC DNA]</scope>
    <source>
        <strain evidence="6 7">YIM 96095</strain>
    </source>
</reference>
<dbReference type="Gene3D" id="3.40.30.120">
    <property type="match status" value="1"/>
</dbReference>
<sequence>MPSRRGRDRPATVRSPPLRLSPLIPGKRETMNSDTREEARSPVVIIGAGPSGLALALGLARQGVRSVLVEQGHGGMGDRSKAPAIHARTLEILRGWGVERAMLDGGQLVTDLRVRSADTAGRTLVAADFSELDDEAEHPGVLFVDPGVIERVLLRAVSESGQCDVRFGTELVGLDTRDDGVTLTVDGPRGTYRISAEFVVGCDGASGFVRGALRLPFEGAAYPIRPVLADVRVGDDRDALPWPRLRNERGGLLLAIRLRPGLWRLARLNGGDLGRAEEVSDEEVAAMAEAVLGPGEVGTVWASRYRIHRRWSPHFRVGRVLLAGDAAHVHPPMGGQGMNAGIHDAANLAWKLAQALSGRGEVERLLESYDEERRGIASSVSWWANLNTRLFLQMPPAVRGGILRLAPLLAGIPPLRRSMLRRMTMLNLTCPLSPLLDYEERAAGKRLPNPLLRSPGGGRIRLYDLLPSGPALVEVAIDRAFGADVDREALPLSRVVRIGPGGHDDPTDALRRLLGAQEGWILVRPDGHVAWARQRPEGMADAVRRALGEKG</sequence>
<protein>
    <submittedName>
        <fullName evidence="6">FAD-dependent oxidoreductase</fullName>
    </submittedName>
</protein>
<dbReference type="SUPFAM" id="SSF51905">
    <property type="entry name" value="FAD/NAD(P)-binding domain"/>
    <property type="match status" value="1"/>
</dbReference>
<dbReference type="InterPro" id="IPR002938">
    <property type="entry name" value="FAD-bd"/>
</dbReference>
<proteinExistence type="predicted"/>
<organism evidence="6 7">
    <name type="scientific">Halostreptopolyspora alba</name>
    <dbReference type="NCBI Taxonomy" id="2487137"/>
    <lineage>
        <taxon>Bacteria</taxon>
        <taxon>Bacillati</taxon>
        <taxon>Actinomycetota</taxon>
        <taxon>Actinomycetes</taxon>
        <taxon>Streptosporangiales</taxon>
        <taxon>Nocardiopsidaceae</taxon>
        <taxon>Halostreptopolyspora</taxon>
    </lineage>
</organism>